<keyword evidence="4" id="KW-0539">Nucleus</keyword>
<name>A0ABD1VDC8_9LAMI</name>
<evidence type="ECO:0000256" key="1">
    <source>
        <dbReference type="ARBA" id="ARBA00004123"/>
    </source>
</evidence>
<protein>
    <submittedName>
        <fullName evidence="6">Transcription factor UPBEAT1</fullName>
    </submittedName>
</protein>
<dbReference type="InterPro" id="IPR044549">
    <property type="entry name" value="bHLH_AtIBH1-like"/>
</dbReference>
<comment type="subcellular location">
    <subcellularLocation>
        <location evidence="1">Nucleus</location>
    </subcellularLocation>
</comment>
<dbReference type="Proteomes" id="UP001604277">
    <property type="component" value="Unassembled WGS sequence"/>
</dbReference>
<keyword evidence="7" id="KW-1185">Reference proteome</keyword>
<dbReference type="InterPro" id="IPR011598">
    <property type="entry name" value="bHLH_dom"/>
</dbReference>
<accession>A0ABD1VDC8</accession>
<feature type="domain" description="BHLH" evidence="5">
    <location>
        <begin position="45"/>
        <end position="94"/>
    </location>
</feature>
<evidence type="ECO:0000313" key="7">
    <source>
        <dbReference type="Proteomes" id="UP001604277"/>
    </source>
</evidence>
<dbReference type="InterPro" id="IPR044660">
    <property type="entry name" value="IBH1-like"/>
</dbReference>
<dbReference type="GO" id="GO:0005634">
    <property type="term" value="C:nucleus"/>
    <property type="evidence" value="ECO:0007669"/>
    <property type="project" value="UniProtKB-SubCell"/>
</dbReference>
<proteinExistence type="predicted"/>
<dbReference type="EMBL" id="JBFOLJ010000005">
    <property type="protein sequence ID" value="KAL2535222.1"/>
    <property type="molecule type" value="Genomic_DNA"/>
</dbReference>
<sequence>MGDSPQPLLELLSKLPLWSKYLESQGRRKWASSQIKNIRCKRILMKRRARLDRSKRPRNAVERKVRILKKLIPDCESMGVEMLFRETADYIMALQMRVKVMQIMVNALSAGSDD</sequence>
<evidence type="ECO:0000259" key="5">
    <source>
        <dbReference type="PROSITE" id="PS50888"/>
    </source>
</evidence>
<evidence type="ECO:0000313" key="6">
    <source>
        <dbReference type="EMBL" id="KAL2535222.1"/>
    </source>
</evidence>
<evidence type="ECO:0000256" key="3">
    <source>
        <dbReference type="ARBA" id="ARBA00023163"/>
    </source>
</evidence>
<dbReference type="PANTHER" id="PTHR33124">
    <property type="entry name" value="TRANSCRIPTION FACTOR IBH1-LIKE 1"/>
    <property type="match status" value="1"/>
</dbReference>
<keyword evidence="3" id="KW-0804">Transcription</keyword>
<evidence type="ECO:0000256" key="4">
    <source>
        <dbReference type="ARBA" id="ARBA00023242"/>
    </source>
</evidence>
<dbReference type="AlphaFoldDB" id="A0ABD1VDC8"/>
<gene>
    <name evidence="6" type="ORF">Fot_16613</name>
</gene>
<keyword evidence="2" id="KW-0805">Transcription regulation</keyword>
<dbReference type="PANTHER" id="PTHR33124:SF39">
    <property type="entry name" value="TRANSCRIPTION FACTOR UPBEAT1"/>
    <property type="match status" value="1"/>
</dbReference>
<organism evidence="6 7">
    <name type="scientific">Forsythia ovata</name>
    <dbReference type="NCBI Taxonomy" id="205694"/>
    <lineage>
        <taxon>Eukaryota</taxon>
        <taxon>Viridiplantae</taxon>
        <taxon>Streptophyta</taxon>
        <taxon>Embryophyta</taxon>
        <taxon>Tracheophyta</taxon>
        <taxon>Spermatophyta</taxon>
        <taxon>Magnoliopsida</taxon>
        <taxon>eudicotyledons</taxon>
        <taxon>Gunneridae</taxon>
        <taxon>Pentapetalae</taxon>
        <taxon>asterids</taxon>
        <taxon>lamiids</taxon>
        <taxon>Lamiales</taxon>
        <taxon>Oleaceae</taxon>
        <taxon>Forsythieae</taxon>
        <taxon>Forsythia</taxon>
    </lineage>
</organism>
<evidence type="ECO:0000256" key="2">
    <source>
        <dbReference type="ARBA" id="ARBA00023015"/>
    </source>
</evidence>
<dbReference type="GO" id="GO:0000976">
    <property type="term" value="F:transcription cis-regulatory region binding"/>
    <property type="evidence" value="ECO:0007669"/>
    <property type="project" value="UniProtKB-ARBA"/>
</dbReference>
<reference evidence="7" key="1">
    <citation type="submission" date="2024-07" db="EMBL/GenBank/DDBJ databases">
        <title>Two chromosome-level genome assemblies of Korean endemic species Abeliophyllum distichum and Forsythia ovata (Oleaceae).</title>
        <authorList>
            <person name="Jang H."/>
        </authorList>
    </citation>
    <scope>NUCLEOTIDE SEQUENCE [LARGE SCALE GENOMIC DNA]</scope>
</reference>
<dbReference type="SUPFAM" id="SSF47459">
    <property type="entry name" value="HLH, helix-loop-helix DNA-binding domain"/>
    <property type="match status" value="1"/>
</dbReference>
<dbReference type="InterPro" id="IPR036638">
    <property type="entry name" value="HLH_DNA-bd_sf"/>
</dbReference>
<comment type="caution">
    <text evidence="6">The sequence shown here is derived from an EMBL/GenBank/DDBJ whole genome shotgun (WGS) entry which is preliminary data.</text>
</comment>
<dbReference type="PROSITE" id="PS50888">
    <property type="entry name" value="BHLH"/>
    <property type="match status" value="1"/>
</dbReference>
<dbReference type="CDD" id="cd11444">
    <property type="entry name" value="bHLH_AtIBH1_like"/>
    <property type="match status" value="1"/>
</dbReference>